<name>A0A7J8B9I3_ROUAE</name>
<evidence type="ECO:0000313" key="2">
    <source>
        <dbReference type="EMBL" id="KAF6395368.1"/>
    </source>
</evidence>
<dbReference type="EMBL" id="JACASE010000018">
    <property type="protein sequence ID" value="KAF6395368.1"/>
    <property type="molecule type" value="Genomic_DNA"/>
</dbReference>
<gene>
    <name evidence="2" type="ORF">HJG63_009931</name>
</gene>
<dbReference type="AlphaFoldDB" id="A0A7J8B9I3"/>
<reference evidence="2 3" key="1">
    <citation type="journal article" date="2020" name="Nature">
        <title>Six reference-quality genomes reveal evolution of bat adaptations.</title>
        <authorList>
            <person name="Jebb D."/>
            <person name="Huang Z."/>
            <person name="Pippel M."/>
            <person name="Hughes G.M."/>
            <person name="Lavrichenko K."/>
            <person name="Devanna P."/>
            <person name="Winkler S."/>
            <person name="Jermiin L.S."/>
            <person name="Skirmuntt E.C."/>
            <person name="Katzourakis A."/>
            <person name="Burkitt-Gray L."/>
            <person name="Ray D.A."/>
            <person name="Sullivan K.A.M."/>
            <person name="Roscito J.G."/>
            <person name="Kirilenko B.M."/>
            <person name="Davalos L.M."/>
            <person name="Corthals A.P."/>
            <person name="Power M.L."/>
            <person name="Jones G."/>
            <person name="Ransome R.D."/>
            <person name="Dechmann D.K.N."/>
            <person name="Locatelli A.G."/>
            <person name="Puechmaille S.J."/>
            <person name="Fedrigo O."/>
            <person name="Jarvis E.D."/>
            <person name="Hiller M."/>
            <person name="Vernes S.C."/>
            <person name="Myers E.W."/>
            <person name="Teeling E.C."/>
        </authorList>
    </citation>
    <scope>NUCLEOTIDE SEQUENCE [LARGE SCALE GENOMIC DNA]</scope>
    <source>
        <strain evidence="2">MRouAeg1</strain>
        <tissue evidence="2">Muscle</tissue>
    </source>
</reference>
<keyword evidence="3" id="KW-1185">Reference proteome</keyword>
<dbReference type="Proteomes" id="UP000593571">
    <property type="component" value="Unassembled WGS sequence"/>
</dbReference>
<comment type="caution">
    <text evidence="2">The sequence shown here is derived from an EMBL/GenBank/DDBJ whole genome shotgun (WGS) entry which is preliminary data.</text>
</comment>
<protein>
    <submittedName>
        <fullName evidence="2">Uncharacterized protein</fullName>
    </submittedName>
</protein>
<evidence type="ECO:0000256" key="1">
    <source>
        <dbReference type="SAM" id="MobiDB-lite"/>
    </source>
</evidence>
<evidence type="ECO:0000313" key="3">
    <source>
        <dbReference type="Proteomes" id="UP000593571"/>
    </source>
</evidence>
<organism evidence="2 3">
    <name type="scientific">Rousettus aegyptiacus</name>
    <name type="common">Egyptian fruit bat</name>
    <name type="synonym">Pteropus aegyptiacus</name>
    <dbReference type="NCBI Taxonomy" id="9407"/>
    <lineage>
        <taxon>Eukaryota</taxon>
        <taxon>Metazoa</taxon>
        <taxon>Chordata</taxon>
        <taxon>Craniata</taxon>
        <taxon>Vertebrata</taxon>
        <taxon>Euteleostomi</taxon>
        <taxon>Mammalia</taxon>
        <taxon>Eutheria</taxon>
        <taxon>Laurasiatheria</taxon>
        <taxon>Chiroptera</taxon>
        <taxon>Yinpterochiroptera</taxon>
        <taxon>Pteropodoidea</taxon>
        <taxon>Pteropodidae</taxon>
        <taxon>Rousettinae</taxon>
        <taxon>Rousettus</taxon>
    </lineage>
</organism>
<accession>A0A7J8B9I3</accession>
<sequence>MSDIAGCRTQVSCAPSPGELASYRVSLTRSLKCAPALPPPSEMHSVTCHQESRSKEHLSPWSARPGQVPPPSVQRGTAQTDLALLLLISSWYRGSSQSPLRSPLVLTACALGDDRVCMSHGGRQQRERF</sequence>
<feature type="region of interest" description="Disordered" evidence="1">
    <location>
        <begin position="36"/>
        <end position="75"/>
    </location>
</feature>
<proteinExistence type="predicted"/>